<dbReference type="Pfam" id="PF08660">
    <property type="entry name" value="Alg14"/>
    <property type="match status" value="1"/>
</dbReference>
<evidence type="ECO:0000256" key="4">
    <source>
        <dbReference type="ARBA" id="ARBA00011335"/>
    </source>
</evidence>
<reference evidence="12 13" key="1">
    <citation type="submission" date="2018-02" db="EMBL/GenBank/DDBJ databases">
        <title>Draft genome sequences of Elsinoe sp., causing black scab on jojoba.</title>
        <authorList>
            <person name="Stodart B."/>
            <person name="Jeffress S."/>
            <person name="Ash G."/>
            <person name="Arun Chinnappa K."/>
        </authorList>
    </citation>
    <scope>NUCLEOTIDE SEQUENCE [LARGE SCALE GENOMIC DNA]</scope>
    <source>
        <strain evidence="12 13">Hillstone_2</strain>
    </source>
</reference>
<dbReference type="AlphaFoldDB" id="A0A4U7APY4"/>
<accession>A0A4U7APY4</accession>
<name>A0A4U7APY4_9PEZI</name>
<dbReference type="PANTHER" id="PTHR12154:SF4">
    <property type="entry name" value="UDP-N-ACETYLGLUCOSAMINE TRANSFERASE SUBUNIT ALG14 HOMOLOG"/>
    <property type="match status" value="1"/>
</dbReference>
<dbReference type="GO" id="GO:0031965">
    <property type="term" value="C:nuclear membrane"/>
    <property type="evidence" value="ECO:0007669"/>
    <property type="project" value="UniProtKB-SubCell"/>
</dbReference>
<comment type="function">
    <text evidence="11">Involved in protein N-glycosylation. Essential for the second step of the dolichol-linked oligosaccharide pathway. Anchors the catalytic subunit ALG13 to the ER.</text>
</comment>
<evidence type="ECO:0000256" key="8">
    <source>
        <dbReference type="ARBA" id="ARBA00022989"/>
    </source>
</evidence>
<dbReference type="GO" id="GO:0043541">
    <property type="term" value="C:UDP-N-acetylglucosamine transferase complex"/>
    <property type="evidence" value="ECO:0007669"/>
    <property type="project" value="TreeGrafter"/>
</dbReference>
<gene>
    <name evidence="11" type="primary">ALG14</name>
    <name evidence="12" type="ORF">C1H76_9280</name>
</gene>
<keyword evidence="12" id="KW-0808">Transferase</keyword>
<sequence length="198" mass="22083">MIYMLEKAVFGPPSALLDSGATQKTDKLDWSHFTHRTWVVGSGDDFSSLRAREFEGSILSQSGEDKSGTYSVVTVPRARKIHQSLLTSPISCLQCAWACFNILTTRRSEADLPDLILTNGPATATVLIFTSVLLRYFDFKGSHSQGKMRTVYIESWARVKKMSLSGRLLCWVADRVLVQWEQLQGAGGRAEYHGVLCF</sequence>
<evidence type="ECO:0000256" key="1">
    <source>
        <dbReference type="ARBA" id="ARBA00004389"/>
    </source>
</evidence>
<keyword evidence="7 11" id="KW-0256">Endoplasmic reticulum</keyword>
<evidence type="ECO:0000256" key="7">
    <source>
        <dbReference type="ARBA" id="ARBA00022824"/>
    </source>
</evidence>
<evidence type="ECO:0000256" key="2">
    <source>
        <dbReference type="ARBA" id="ARBA00004590"/>
    </source>
</evidence>
<dbReference type="InterPro" id="IPR013969">
    <property type="entry name" value="Oligosacch_biosynth_Alg14"/>
</dbReference>
<evidence type="ECO:0000256" key="10">
    <source>
        <dbReference type="ARBA" id="ARBA00032062"/>
    </source>
</evidence>
<dbReference type="GO" id="GO:0006488">
    <property type="term" value="P:dolichol-linked oligosaccharide biosynthetic process"/>
    <property type="evidence" value="ECO:0007669"/>
    <property type="project" value="InterPro"/>
</dbReference>
<organism evidence="12 13">
    <name type="scientific">Elsinoe australis</name>
    <dbReference type="NCBI Taxonomy" id="40998"/>
    <lineage>
        <taxon>Eukaryota</taxon>
        <taxon>Fungi</taxon>
        <taxon>Dikarya</taxon>
        <taxon>Ascomycota</taxon>
        <taxon>Pezizomycotina</taxon>
        <taxon>Dothideomycetes</taxon>
        <taxon>Dothideomycetidae</taxon>
        <taxon>Myriangiales</taxon>
        <taxon>Elsinoaceae</taxon>
        <taxon>Elsinoe</taxon>
    </lineage>
</organism>
<keyword evidence="6" id="KW-0812">Transmembrane</keyword>
<comment type="caution">
    <text evidence="12">The sequence shown here is derived from an EMBL/GenBank/DDBJ whole genome shotgun (WGS) entry which is preliminary data.</text>
</comment>
<proteinExistence type="inferred from homology"/>
<comment type="subunit">
    <text evidence="4 11">Heterodimer with ALG13 to form a functional enzyme.</text>
</comment>
<evidence type="ECO:0000256" key="11">
    <source>
        <dbReference type="RuleBase" id="RU362127"/>
    </source>
</evidence>
<evidence type="ECO:0000256" key="6">
    <source>
        <dbReference type="ARBA" id="ARBA00022692"/>
    </source>
</evidence>
<dbReference type="GO" id="GO:0004577">
    <property type="term" value="F:N-acetylglucosaminyldiphosphodolichol N-acetylglucosaminyltransferase activity"/>
    <property type="evidence" value="ECO:0007669"/>
    <property type="project" value="TreeGrafter"/>
</dbReference>
<comment type="similarity">
    <text evidence="3 11">Belongs to the ALG14 family.</text>
</comment>
<dbReference type="EMBL" id="PTQR01000128">
    <property type="protein sequence ID" value="TKX18491.1"/>
    <property type="molecule type" value="Genomic_DNA"/>
</dbReference>
<dbReference type="Proteomes" id="UP000308133">
    <property type="component" value="Unassembled WGS sequence"/>
</dbReference>
<dbReference type="Gene3D" id="3.40.50.2000">
    <property type="entry name" value="Glycogen Phosphorylase B"/>
    <property type="match status" value="1"/>
</dbReference>
<evidence type="ECO:0000256" key="3">
    <source>
        <dbReference type="ARBA" id="ARBA00009731"/>
    </source>
</evidence>
<evidence type="ECO:0000313" key="13">
    <source>
        <dbReference type="Proteomes" id="UP000308133"/>
    </source>
</evidence>
<keyword evidence="8" id="KW-1133">Transmembrane helix</keyword>
<dbReference type="PANTHER" id="PTHR12154">
    <property type="entry name" value="GLYCOSYL TRANSFERASE-RELATED"/>
    <property type="match status" value="1"/>
</dbReference>
<protein>
    <recommendedName>
        <fullName evidence="5 11">UDP-N-acetylglucosamine transferase subunit ALG14</fullName>
    </recommendedName>
    <alternativeName>
        <fullName evidence="10 11">Asparagine-linked glycosylation protein 14</fullName>
    </alternativeName>
</protein>
<comment type="subcellular location">
    <subcellularLocation>
        <location evidence="1 11">Endoplasmic reticulum membrane</location>
        <topology evidence="1 11">Single-pass membrane protein</topology>
    </subcellularLocation>
    <subcellularLocation>
        <location evidence="2">Nucleus membrane</location>
        <topology evidence="2">Single-pass membrane protein</topology>
    </subcellularLocation>
</comment>
<evidence type="ECO:0000313" key="12">
    <source>
        <dbReference type="EMBL" id="TKX18491.1"/>
    </source>
</evidence>
<evidence type="ECO:0000256" key="9">
    <source>
        <dbReference type="ARBA" id="ARBA00023136"/>
    </source>
</evidence>
<keyword evidence="9" id="KW-0472">Membrane</keyword>
<evidence type="ECO:0000256" key="5">
    <source>
        <dbReference type="ARBA" id="ARBA00017467"/>
    </source>
</evidence>